<protein>
    <submittedName>
        <fullName evidence="1">Uncharacterized protein</fullName>
    </submittedName>
</protein>
<evidence type="ECO:0000313" key="1">
    <source>
        <dbReference type="EnsemblMetazoa" id="tetur08g02460.1"/>
    </source>
</evidence>
<organism evidence="1 2">
    <name type="scientific">Tetranychus urticae</name>
    <name type="common">Two-spotted spider mite</name>
    <dbReference type="NCBI Taxonomy" id="32264"/>
    <lineage>
        <taxon>Eukaryota</taxon>
        <taxon>Metazoa</taxon>
        <taxon>Ecdysozoa</taxon>
        <taxon>Arthropoda</taxon>
        <taxon>Chelicerata</taxon>
        <taxon>Arachnida</taxon>
        <taxon>Acari</taxon>
        <taxon>Acariformes</taxon>
        <taxon>Trombidiformes</taxon>
        <taxon>Prostigmata</taxon>
        <taxon>Eleutherengona</taxon>
        <taxon>Raphignathae</taxon>
        <taxon>Tetranychoidea</taxon>
        <taxon>Tetranychidae</taxon>
        <taxon>Tetranychus</taxon>
    </lineage>
</organism>
<dbReference type="Proteomes" id="UP000015104">
    <property type="component" value="Unassembled WGS sequence"/>
</dbReference>
<proteinExistence type="predicted"/>
<reference evidence="2" key="1">
    <citation type="submission" date="2011-08" db="EMBL/GenBank/DDBJ databases">
        <authorList>
            <person name="Rombauts S."/>
        </authorList>
    </citation>
    <scope>NUCLEOTIDE SEQUENCE</scope>
    <source>
        <strain evidence="2">London</strain>
    </source>
</reference>
<name>T1KB11_TETUR</name>
<reference evidence="1" key="2">
    <citation type="submission" date="2015-06" db="UniProtKB">
        <authorList>
            <consortium name="EnsemblMetazoa"/>
        </authorList>
    </citation>
    <scope>IDENTIFICATION</scope>
</reference>
<dbReference type="AlphaFoldDB" id="T1KB11"/>
<dbReference type="HOGENOM" id="CLU_3052929_0_0_1"/>
<evidence type="ECO:0000313" key="2">
    <source>
        <dbReference type="Proteomes" id="UP000015104"/>
    </source>
</evidence>
<keyword evidence="2" id="KW-1185">Reference proteome</keyword>
<dbReference type="EnsemblMetazoa" id="tetur08g02460.1">
    <property type="protein sequence ID" value="tetur08g02460.1"/>
    <property type="gene ID" value="tetur08g02460"/>
</dbReference>
<dbReference type="EMBL" id="CAEY01001943">
    <property type="status" value="NOT_ANNOTATED_CDS"/>
    <property type="molecule type" value="Genomic_DNA"/>
</dbReference>
<accession>T1KB11</accession>
<sequence>MKLASILQVKMLSFIHAMEPRVINFGFMTMIKIKLNMEAAESALKCHPNVINSG</sequence>